<dbReference type="EnsemblMetazoa" id="tetur24g01300.1">
    <property type="protein sequence ID" value="tetur24g01300.1"/>
    <property type="gene ID" value="tetur24g01300"/>
</dbReference>
<dbReference type="EMBL" id="CAEY01000641">
    <property type="status" value="NOT_ANNOTATED_CDS"/>
    <property type="molecule type" value="Genomic_DNA"/>
</dbReference>
<accession>T1KWE0</accession>
<dbReference type="AlphaFoldDB" id="T1KWE0"/>
<dbReference type="Proteomes" id="UP000015104">
    <property type="component" value="Unassembled WGS sequence"/>
</dbReference>
<sequence length="70" mass="7716">MQNLTNSSNKVTAISGTSGQLYEPLRPNVCGYYTKSEVCGSNDRSEVVRRAGWKYRKGFGPCQVLSPQVT</sequence>
<evidence type="ECO:0000313" key="2">
    <source>
        <dbReference type="Proteomes" id="UP000015104"/>
    </source>
</evidence>
<keyword evidence="2" id="KW-1185">Reference proteome</keyword>
<reference evidence="2" key="1">
    <citation type="submission" date="2011-08" db="EMBL/GenBank/DDBJ databases">
        <authorList>
            <person name="Rombauts S."/>
        </authorList>
    </citation>
    <scope>NUCLEOTIDE SEQUENCE</scope>
    <source>
        <strain evidence="2">London</strain>
    </source>
</reference>
<protein>
    <submittedName>
        <fullName evidence="1">Uncharacterized protein</fullName>
    </submittedName>
</protein>
<name>T1KWE0_TETUR</name>
<dbReference type="HOGENOM" id="CLU_2761055_0_0_1"/>
<reference evidence="1" key="2">
    <citation type="submission" date="2015-06" db="UniProtKB">
        <authorList>
            <consortium name="EnsemblMetazoa"/>
        </authorList>
    </citation>
    <scope>IDENTIFICATION</scope>
</reference>
<proteinExistence type="predicted"/>
<organism evidence="1 2">
    <name type="scientific">Tetranychus urticae</name>
    <name type="common">Two-spotted spider mite</name>
    <dbReference type="NCBI Taxonomy" id="32264"/>
    <lineage>
        <taxon>Eukaryota</taxon>
        <taxon>Metazoa</taxon>
        <taxon>Ecdysozoa</taxon>
        <taxon>Arthropoda</taxon>
        <taxon>Chelicerata</taxon>
        <taxon>Arachnida</taxon>
        <taxon>Acari</taxon>
        <taxon>Acariformes</taxon>
        <taxon>Trombidiformes</taxon>
        <taxon>Prostigmata</taxon>
        <taxon>Eleutherengona</taxon>
        <taxon>Raphignathae</taxon>
        <taxon>Tetranychoidea</taxon>
        <taxon>Tetranychidae</taxon>
        <taxon>Tetranychus</taxon>
    </lineage>
</organism>
<evidence type="ECO:0000313" key="1">
    <source>
        <dbReference type="EnsemblMetazoa" id="tetur24g01300.1"/>
    </source>
</evidence>